<dbReference type="InterPro" id="IPR010994">
    <property type="entry name" value="RuvA_2-like"/>
</dbReference>
<organism evidence="3 4">
    <name type="scientific">Sutcliffiella cohnii</name>
    <dbReference type="NCBI Taxonomy" id="33932"/>
    <lineage>
        <taxon>Bacteria</taxon>
        <taxon>Bacillati</taxon>
        <taxon>Bacillota</taxon>
        <taxon>Bacilli</taxon>
        <taxon>Bacillales</taxon>
        <taxon>Bacillaceae</taxon>
        <taxon>Sutcliffiella</taxon>
    </lineage>
</organism>
<gene>
    <name evidence="3" type="ORF">BC6307_06280</name>
</gene>
<dbReference type="EMBL" id="CP018866">
    <property type="protein sequence ID" value="AST90916.1"/>
    <property type="molecule type" value="Genomic_DNA"/>
</dbReference>
<dbReference type="Pfam" id="PF12836">
    <property type="entry name" value="HHH_3"/>
    <property type="match status" value="1"/>
</dbReference>
<dbReference type="KEGG" id="bcoh:BC6307_06280"/>
<evidence type="ECO:0008006" key="5">
    <source>
        <dbReference type="Google" id="ProtNLM"/>
    </source>
</evidence>
<protein>
    <recommendedName>
        <fullName evidence="5">Helix-hairpin-helix domain-containing protein</fullName>
    </recommendedName>
</protein>
<name>A0A223KND6_9BACI</name>
<keyword evidence="2" id="KW-0812">Transmembrane</keyword>
<reference evidence="3 4" key="1">
    <citation type="submission" date="2016-12" db="EMBL/GenBank/DDBJ databases">
        <title>The whole genome sequencing and assembly of Bacillus cohnii DSM 6307T strain.</title>
        <authorList>
            <person name="Lee Y.-J."/>
            <person name="Yi H."/>
            <person name="Bahn Y.-S."/>
            <person name="Kim J.F."/>
            <person name="Lee D.-W."/>
        </authorList>
    </citation>
    <scope>NUCLEOTIDE SEQUENCE [LARGE SCALE GENOMIC DNA]</scope>
    <source>
        <strain evidence="3 4">DSM 6307</strain>
    </source>
</reference>
<feature type="transmembrane region" description="Helical" evidence="2">
    <location>
        <begin position="76"/>
        <end position="93"/>
    </location>
</feature>
<proteinExistence type="predicted"/>
<dbReference type="Proteomes" id="UP000215224">
    <property type="component" value="Chromosome"/>
</dbReference>
<feature type="region of interest" description="Disordered" evidence="1">
    <location>
        <begin position="220"/>
        <end position="257"/>
    </location>
</feature>
<evidence type="ECO:0000256" key="1">
    <source>
        <dbReference type="SAM" id="MobiDB-lite"/>
    </source>
</evidence>
<feature type="transmembrane region" description="Helical" evidence="2">
    <location>
        <begin position="20"/>
        <end position="39"/>
    </location>
</feature>
<accession>A0A223KND6</accession>
<evidence type="ECO:0000313" key="4">
    <source>
        <dbReference type="Proteomes" id="UP000215224"/>
    </source>
</evidence>
<keyword evidence="4" id="KW-1185">Reference proteome</keyword>
<dbReference type="STRING" id="1314751.GCA_001591425_00028"/>
<keyword evidence="2" id="KW-1133">Transmembrane helix</keyword>
<dbReference type="RefSeq" id="WP_066410670.1">
    <property type="nucleotide sequence ID" value="NZ_CP018866.1"/>
</dbReference>
<dbReference type="SUPFAM" id="SSF47781">
    <property type="entry name" value="RuvA domain 2-like"/>
    <property type="match status" value="1"/>
</dbReference>
<evidence type="ECO:0000313" key="3">
    <source>
        <dbReference type="EMBL" id="AST90916.1"/>
    </source>
</evidence>
<feature type="compositionally biased region" description="Basic and acidic residues" evidence="1">
    <location>
        <begin position="245"/>
        <end position="257"/>
    </location>
</feature>
<dbReference type="AlphaFoldDB" id="A0A223KND6"/>
<keyword evidence="2" id="KW-0472">Membrane</keyword>
<feature type="transmembrane region" description="Helical" evidence="2">
    <location>
        <begin position="46"/>
        <end position="64"/>
    </location>
</feature>
<evidence type="ECO:0000256" key="2">
    <source>
        <dbReference type="SAM" id="Phobius"/>
    </source>
</evidence>
<sequence length="257" mass="29935">MDPITPFGRKWEYRHSMWMNWLFGPFLLTGFISFIYIGIRANKKKWLFYGAIYFILMAQYFFYFSSYDINSTTFDISIMLVLGGWVFAWVHAFQARREYLRILAVRIMNDPLQPTPPYRVKTHYPFPTEEQPLTNIKNVKKVKAELPVADKKVPFTFNVNKASLQEIASHPYIGNILARQIVQIRERVGAFQSLEHLIEETNMKPHIIAKAKPYITFGNVKKQAPTSAEPSNDEEQNKPNSSPSRKKESISGRIVDY</sequence>
<dbReference type="Gene3D" id="1.10.150.280">
    <property type="entry name" value="AF1531-like domain"/>
    <property type="match status" value="1"/>
</dbReference>